<evidence type="ECO:0000256" key="1">
    <source>
        <dbReference type="ARBA" id="ARBA00007125"/>
    </source>
</evidence>
<dbReference type="InterPro" id="IPR050273">
    <property type="entry name" value="GppA/Ppx_hydrolase"/>
</dbReference>
<evidence type="ECO:0000313" key="4">
    <source>
        <dbReference type="Proteomes" id="UP000729290"/>
    </source>
</evidence>
<dbReference type="PANTHER" id="PTHR30005:SF0">
    <property type="entry name" value="RETROGRADE REGULATION PROTEIN 2"/>
    <property type="match status" value="1"/>
</dbReference>
<dbReference type="Gene3D" id="3.30.420.40">
    <property type="match status" value="1"/>
</dbReference>
<dbReference type="PANTHER" id="PTHR30005">
    <property type="entry name" value="EXOPOLYPHOSPHATASE"/>
    <property type="match status" value="1"/>
</dbReference>
<sequence>MYAVIDIGSNTIRLVIYKIENHQIRALLNKKSPAGLAGYINKNRCLKKSGIRKAVGVLREFREILDHMTIREVFPFATASLRNISNAPEVLDAIKKECGFDVRILSGEEEAVFDYYGALQAMEMDNGLLCDIGGGSTEIVSYRDHAIHTAVSLPIGSLNLYQSHVKGILPRRKELETIRRHIMEELEQLPSIKYPVTDLCAVGGSARAALQMVRSLGKEEDTPSFAYPPQRLEDFLTEALEEPEEFARRLLKTAPERIHTFLPGITVLSAIAKHYQIKRILTVPYGVREGYLYYLLEQRGEIHGK</sequence>
<dbReference type="CDD" id="cd24052">
    <property type="entry name" value="ASKHA_NBD_HpPPX-GppA-like"/>
    <property type="match status" value="1"/>
</dbReference>
<comment type="similarity">
    <text evidence="1">Belongs to the GppA/Ppx family.</text>
</comment>
<organism evidence="3 4">
    <name type="scientific">Anaerotignum lactatifermentans</name>
    <dbReference type="NCBI Taxonomy" id="160404"/>
    <lineage>
        <taxon>Bacteria</taxon>
        <taxon>Bacillati</taxon>
        <taxon>Bacillota</taxon>
        <taxon>Clostridia</taxon>
        <taxon>Lachnospirales</taxon>
        <taxon>Anaerotignaceae</taxon>
        <taxon>Anaerotignum</taxon>
    </lineage>
</organism>
<dbReference type="InterPro" id="IPR003695">
    <property type="entry name" value="Ppx_GppA_N"/>
</dbReference>
<dbReference type="Pfam" id="PF02541">
    <property type="entry name" value="Ppx-GppA"/>
    <property type="match status" value="1"/>
</dbReference>
<dbReference type="SUPFAM" id="SSF53067">
    <property type="entry name" value="Actin-like ATPase domain"/>
    <property type="match status" value="2"/>
</dbReference>
<feature type="domain" description="Ppx/GppA phosphatase N-terminal" evidence="2">
    <location>
        <begin position="15"/>
        <end position="297"/>
    </location>
</feature>
<reference evidence="3 4" key="1">
    <citation type="journal article" date="2021" name="Sci. Rep.">
        <title>The distribution of antibiotic resistance genes in chicken gut microbiota commensals.</title>
        <authorList>
            <person name="Juricova H."/>
            <person name="Matiasovicova J."/>
            <person name="Kubasova T."/>
            <person name="Cejkova D."/>
            <person name="Rychlik I."/>
        </authorList>
    </citation>
    <scope>NUCLEOTIDE SEQUENCE [LARGE SCALE GENOMIC DNA]</scope>
    <source>
        <strain evidence="3 4">An431b</strain>
    </source>
</reference>
<comment type="caution">
    <text evidence="3">The sequence shown here is derived from an EMBL/GenBank/DDBJ whole genome shotgun (WGS) entry which is preliminary data.</text>
</comment>
<protein>
    <submittedName>
        <fullName evidence="3">Phosphatase</fullName>
    </submittedName>
</protein>
<dbReference type="InterPro" id="IPR043129">
    <property type="entry name" value="ATPase_NBD"/>
</dbReference>
<dbReference type="Proteomes" id="UP000729290">
    <property type="component" value="Unassembled WGS sequence"/>
</dbReference>
<name>A0ABS2GBR7_9FIRM</name>
<accession>A0ABS2GBR7</accession>
<dbReference type="EMBL" id="JACSNV010000009">
    <property type="protein sequence ID" value="MBM6878052.1"/>
    <property type="molecule type" value="Genomic_DNA"/>
</dbReference>
<evidence type="ECO:0000313" key="3">
    <source>
        <dbReference type="EMBL" id="MBM6878052.1"/>
    </source>
</evidence>
<keyword evidence="4" id="KW-1185">Reference proteome</keyword>
<gene>
    <name evidence="3" type="ORF">H9X83_07745</name>
</gene>
<dbReference type="RefSeq" id="WP_205133732.1">
    <property type="nucleotide sequence ID" value="NZ_JACSNT010000008.1"/>
</dbReference>
<proteinExistence type="inferred from homology"/>
<dbReference type="Gene3D" id="3.30.420.150">
    <property type="entry name" value="Exopolyphosphatase. Domain 2"/>
    <property type="match status" value="1"/>
</dbReference>
<evidence type="ECO:0000259" key="2">
    <source>
        <dbReference type="Pfam" id="PF02541"/>
    </source>
</evidence>